<dbReference type="Gene3D" id="1.25.40.20">
    <property type="entry name" value="Ankyrin repeat-containing domain"/>
    <property type="match status" value="2"/>
</dbReference>
<name>A0A9N9I4S5_9GLOM</name>
<feature type="repeat" description="ANK" evidence="3">
    <location>
        <begin position="409"/>
        <end position="441"/>
    </location>
</feature>
<keyword evidence="2 3" id="KW-0040">ANK repeat</keyword>
<sequence length="579" mass="66160">SCENPNDYVSLYDAIWHNDIVSFEQFSKKCIMTVLDRNGWTPLFLACYRGHESLVARILEIAEKQYAPLPEKEAEEMDFSVNNYDFATGESSDSELYYGEPLAPIAPENLEDPPEDSSSIISLKSVSHVSPFALTQHAVTGLSRAEFLPERFLIKDKDFKDLQLTAFSVAVVKNYVKIVELLLTRKYSTKDLKDTSENEGGLVTKTIRATSSRFPKFGDLNLMQWAIAMGHLDILDLLLEYGAGGNNFALFDLEYPEEQDKHVQVEKPKYYQGLDVDGSKRKLWIVRHVPEASKKPIDVSFLHLAAYYGNTESIKYFLSSRPIRALERFARKNRENDLRAKIMNTIEDVEKIGKRIFTFEPYINTTPFHWAVEGNQPEAIKALARYYRPNLDKGDDTLEEILDTRANYKKITAFIQAAFKGNKECVEALLEAGADPDVKDENGWRSVHAAYHGHIELLQLLFNKLDENTAQRALDQHSKKYRQTPIAIAILQSRRETFKFLWNQVSTANIFSYDFQHDRYLHLATKTGLHSVSKLLLKAELEVPLNTTNDDGKYGSLYHENAIGQTPVDMATQIWCKKI</sequence>
<dbReference type="OrthoDB" id="539213at2759"/>
<dbReference type="AlphaFoldDB" id="A0A9N9I4S5"/>
<dbReference type="InterPro" id="IPR036770">
    <property type="entry name" value="Ankyrin_rpt-contain_sf"/>
</dbReference>
<dbReference type="PANTHER" id="PTHR24198">
    <property type="entry name" value="ANKYRIN REPEAT AND PROTEIN KINASE DOMAIN-CONTAINING PROTEIN"/>
    <property type="match status" value="1"/>
</dbReference>
<feature type="non-terminal residue" evidence="4">
    <location>
        <position position="579"/>
    </location>
</feature>
<evidence type="ECO:0000256" key="1">
    <source>
        <dbReference type="ARBA" id="ARBA00022737"/>
    </source>
</evidence>
<accession>A0A9N9I4S5</accession>
<dbReference type="Pfam" id="PF13637">
    <property type="entry name" value="Ank_4"/>
    <property type="match status" value="1"/>
</dbReference>
<keyword evidence="5" id="KW-1185">Reference proteome</keyword>
<dbReference type="SMART" id="SM00248">
    <property type="entry name" value="ANK"/>
    <property type="match status" value="9"/>
</dbReference>
<evidence type="ECO:0000313" key="4">
    <source>
        <dbReference type="EMBL" id="CAG8719976.1"/>
    </source>
</evidence>
<reference evidence="4" key="1">
    <citation type="submission" date="2021-06" db="EMBL/GenBank/DDBJ databases">
        <authorList>
            <person name="Kallberg Y."/>
            <person name="Tangrot J."/>
            <person name="Rosling A."/>
        </authorList>
    </citation>
    <scope>NUCLEOTIDE SEQUENCE</scope>
    <source>
        <strain evidence="4">FL130A</strain>
    </source>
</reference>
<organism evidence="4 5">
    <name type="scientific">Ambispora leptoticha</name>
    <dbReference type="NCBI Taxonomy" id="144679"/>
    <lineage>
        <taxon>Eukaryota</taxon>
        <taxon>Fungi</taxon>
        <taxon>Fungi incertae sedis</taxon>
        <taxon>Mucoromycota</taxon>
        <taxon>Glomeromycotina</taxon>
        <taxon>Glomeromycetes</taxon>
        <taxon>Archaeosporales</taxon>
        <taxon>Ambisporaceae</taxon>
        <taxon>Ambispora</taxon>
    </lineage>
</organism>
<dbReference type="EMBL" id="CAJVPS010025827">
    <property type="protein sequence ID" value="CAG8719976.1"/>
    <property type="molecule type" value="Genomic_DNA"/>
</dbReference>
<feature type="non-terminal residue" evidence="4">
    <location>
        <position position="1"/>
    </location>
</feature>
<dbReference type="PROSITE" id="PS50297">
    <property type="entry name" value="ANK_REP_REGION"/>
    <property type="match status" value="1"/>
</dbReference>
<proteinExistence type="predicted"/>
<dbReference type="Pfam" id="PF00023">
    <property type="entry name" value="Ank"/>
    <property type="match status" value="1"/>
</dbReference>
<dbReference type="SUPFAM" id="SSF48403">
    <property type="entry name" value="Ankyrin repeat"/>
    <property type="match status" value="2"/>
</dbReference>
<dbReference type="PROSITE" id="PS50088">
    <property type="entry name" value="ANK_REPEAT"/>
    <property type="match status" value="1"/>
</dbReference>
<evidence type="ECO:0000256" key="2">
    <source>
        <dbReference type="ARBA" id="ARBA00023043"/>
    </source>
</evidence>
<protein>
    <submittedName>
        <fullName evidence="4">942_t:CDS:1</fullName>
    </submittedName>
</protein>
<dbReference type="Proteomes" id="UP000789508">
    <property type="component" value="Unassembled WGS sequence"/>
</dbReference>
<keyword evidence="1" id="KW-0677">Repeat</keyword>
<dbReference type="PRINTS" id="PR01415">
    <property type="entry name" value="ANKYRIN"/>
</dbReference>
<dbReference type="PANTHER" id="PTHR24198:SF165">
    <property type="entry name" value="ANKYRIN REPEAT-CONTAINING PROTEIN-RELATED"/>
    <property type="match status" value="1"/>
</dbReference>
<dbReference type="InterPro" id="IPR002110">
    <property type="entry name" value="Ankyrin_rpt"/>
</dbReference>
<comment type="caution">
    <text evidence="4">The sequence shown here is derived from an EMBL/GenBank/DDBJ whole genome shotgun (WGS) entry which is preliminary data.</text>
</comment>
<evidence type="ECO:0000313" key="5">
    <source>
        <dbReference type="Proteomes" id="UP000789508"/>
    </source>
</evidence>
<gene>
    <name evidence="4" type="ORF">ALEPTO_LOCUS12226</name>
</gene>
<evidence type="ECO:0000256" key="3">
    <source>
        <dbReference type="PROSITE-ProRule" id="PRU00023"/>
    </source>
</evidence>